<dbReference type="GO" id="GO:0005829">
    <property type="term" value="C:cytosol"/>
    <property type="evidence" value="ECO:0007669"/>
    <property type="project" value="TreeGrafter"/>
</dbReference>
<feature type="transmembrane region" description="Helical" evidence="9">
    <location>
        <begin position="21"/>
        <end position="42"/>
    </location>
</feature>
<protein>
    <submittedName>
        <fullName evidence="12">Peroxidase</fullName>
    </submittedName>
</protein>
<dbReference type="GO" id="GO:0020037">
    <property type="term" value="F:heme binding"/>
    <property type="evidence" value="ECO:0007669"/>
    <property type="project" value="InterPro"/>
</dbReference>
<keyword evidence="9" id="KW-1133">Transmembrane helix</keyword>
<evidence type="ECO:0000256" key="6">
    <source>
        <dbReference type="ARBA" id="ARBA00023002"/>
    </source>
</evidence>
<dbReference type="SUPFAM" id="SSF54909">
    <property type="entry name" value="Dimeric alpha+beta barrel"/>
    <property type="match status" value="1"/>
</dbReference>
<evidence type="ECO:0000256" key="9">
    <source>
        <dbReference type="SAM" id="Phobius"/>
    </source>
</evidence>
<dbReference type="AlphaFoldDB" id="A0A2T7WQQ5"/>
<dbReference type="InterPro" id="IPR006314">
    <property type="entry name" value="Dyp_peroxidase"/>
</dbReference>
<keyword evidence="7" id="KW-0408">Iron</keyword>
<evidence type="ECO:0000256" key="3">
    <source>
        <dbReference type="ARBA" id="ARBA00022617"/>
    </source>
</evidence>
<dbReference type="PROSITE" id="PS51318">
    <property type="entry name" value="TAT"/>
    <property type="match status" value="1"/>
</dbReference>
<dbReference type="InterPro" id="IPR048327">
    <property type="entry name" value="Dyp_perox_N"/>
</dbReference>
<sequence>MTAERGADSADAVAPGVTRRGLLWGGGIGLGLGAVGGALAAASARPRTSPDSAASPSPQGRVVARGIHQAGIARPATPQKNTVVVVADVPSPMGAPEVRGALDALGSAVDRLTDGADAAVLPDGPGDLTITVGVGPRWVSMLDPQLPGASGLPVFASDGPLDPGLSGGDLLLSVCGSDAGVLHAIAAALLDAVPGAVRRWSQTGVRGAGEGTIVRNPLGYHDGIVVPRTDAELDANVWITDGPAAGGTIAVVRRLRLDVARFRGESAERQDAIVGRRRADGVPLSGGGATDAVDLRAKTPEGDYLVPARSHARAAHPSFTDSALMLRRGYAYSNATAGGTDADDGLLFVCFQRELETFVRTQHRLDEVDDLMTYATVTASASFLVLPGRTTDGAWGSAL</sequence>
<dbReference type="Pfam" id="PF20628">
    <property type="entry name" value="Dyp_perox_C"/>
    <property type="match status" value="1"/>
</dbReference>
<evidence type="ECO:0000313" key="12">
    <source>
        <dbReference type="EMBL" id="PVE76887.1"/>
    </source>
</evidence>
<proteinExistence type="inferred from homology"/>
<dbReference type="PANTHER" id="PTHR30521">
    <property type="entry name" value="DEFERROCHELATASE/PEROXIDASE"/>
    <property type="match status" value="1"/>
</dbReference>
<evidence type="ECO:0000256" key="4">
    <source>
        <dbReference type="ARBA" id="ARBA00022723"/>
    </source>
</evidence>
<dbReference type="InterPro" id="IPR011008">
    <property type="entry name" value="Dimeric_a/b-barrel"/>
</dbReference>
<dbReference type="Pfam" id="PF04261">
    <property type="entry name" value="Dyp_perox_N"/>
    <property type="match status" value="1"/>
</dbReference>
<evidence type="ECO:0000256" key="5">
    <source>
        <dbReference type="ARBA" id="ARBA00022729"/>
    </source>
</evidence>
<dbReference type="PROSITE" id="PS51404">
    <property type="entry name" value="DYP_PEROXIDASE"/>
    <property type="match status" value="1"/>
</dbReference>
<name>A0A2T7WQQ5_MICTE</name>
<keyword evidence="4" id="KW-0479">Metal-binding</keyword>
<evidence type="ECO:0000259" key="11">
    <source>
        <dbReference type="Pfam" id="PF20628"/>
    </source>
</evidence>
<evidence type="ECO:0000256" key="2">
    <source>
        <dbReference type="ARBA" id="ARBA00022559"/>
    </source>
</evidence>
<comment type="caution">
    <text evidence="12">The sequence shown here is derived from an EMBL/GenBank/DDBJ whole genome shotgun (WGS) entry which is preliminary data.</text>
</comment>
<dbReference type="PANTHER" id="PTHR30521:SF4">
    <property type="entry name" value="DEFERROCHELATASE"/>
    <property type="match status" value="1"/>
</dbReference>
<evidence type="ECO:0000256" key="7">
    <source>
        <dbReference type="ARBA" id="ARBA00023004"/>
    </source>
</evidence>
<dbReference type="GO" id="GO:0046872">
    <property type="term" value="F:metal ion binding"/>
    <property type="evidence" value="ECO:0007669"/>
    <property type="project" value="UniProtKB-KW"/>
</dbReference>
<dbReference type="InterPro" id="IPR048328">
    <property type="entry name" value="Dyp_perox_C"/>
</dbReference>
<reference evidence="12 13" key="1">
    <citation type="submission" date="2018-04" db="EMBL/GenBank/DDBJ databases">
        <authorList>
            <person name="Go L.Y."/>
            <person name="Mitchell J.A."/>
        </authorList>
    </citation>
    <scope>NUCLEOTIDE SEQUENCE [LARGE SCALE GENOMIC DNA]</scope>
    <source>
        <strain evidence="12 13">TPD7010</strain>
    </source>
</reference>
<dbReference type="InterPro" id="IPR006311">
    <property type="entry name" value="TAT_signal"/>
</dbReference>
<evidence type="ECO:0000256" key="1">
    <source>
        <dbReference type="ARBA" id="ARBA00001970"/>
    </source>
</evidence>
<feature type="domain" description="Dyp-type peroxidase C-terminal" evidence="11">
    <location>
        <begin position="215"/>
        <end position="388"/>
    </location>
</feature>
<comment type="similarity">
    <text evidence="8">Belongs to the DyP-type peroxidase family.</text>
</comment>
<evidence type="ECO:0000313" key="13">
    <source>
        <dbReference type="Proteomes" id="UP000244649"/>
    </source>
</evidence>
<gene>
    <name evidence="12" type="ORF">DC432_05670</name>
</gene>
<evidence type="ECO:0000259" key="10">
    <source>
        <dbReference type="Pfam" id="PF04261"/>
    </source>
</evidence>
<dbReference type="NCBIfam" id="TIGR01413">
    <property type="entry name" value="Dyp_perox_fam"/>
    <property type="match status" value="1"/>
</dbReference>
<keyword evidence="9" id="KW-0472">Membrane</keyword>
<keyword evidence="2 12" id="KW-0575">Peroxidase</keyword>
<accession>A0A2T7WQQ5</accession>
<keyword evidence="5" id="KW-0732">Signal</keyword>
<keyword evidence="3" id="KW-0349">Heme</keyword>
<dbReference type="Proteomes" id="UP000244649">
    <property type="component" value="Unassembled WGS sequence"/>
</dbReference>
<keyword evidence="6" id="KW-0560">Oxidoreductase</keyword>
<dbReference type="RefSeq" id="WP_116537039.1">
    <property type="nucleotide sequence ID" value="NZ_QDFT01000009.1"/>
</dbReference>
<dbReference type="EMBL" id="QDFT01000009">
    <property type="protein sequence ID" value="PVE76887.1"/>
    <property type="molecule type" value="Genomic_DNA"/>
</dbReference>
<keyword evidence="9" id="KW-0812">Transmembrane</keyword>
<dbReference type="GO" id="GO:0004601">
    <property type="term" value="F:peroxidase activity"/>
    <property type="evidence" value="ECO:0007669"/>
    <property type="project" value="UniProtKB-KW"/>
</dbReference>
<feature type="domain" description="Dyp-type peroxidase N-terminal" evidence="10">
    <location>
        <begin position="69"/>
        <end position="204"/>
    </location>
</feature>
<evidence type="ECO:0000256" key="8">
    <source>
        <dbReference type="ARBA" id="ARBA00025737"/>
    </source>
</evidence>
<organism evidence="12 13">
    <name type="scientific">Microbacterium testaceum</name>
    <name type="common">Aureobacterium testaceum</name>
    <name type="synonym">Brevibacterium testaceum</name>
    <dbReference type="NCBI Taxonomy" id="2033"/>
    <lineage>
        <taxon>Bacteria</taxon>
        <taxon>Bacillati</taxon>
        <taxon>Actinomycetota</taxon>
        <taxon>Actinomycetes</taxon>
        <taxon>Micrococcales</taxon>
        <taxon>Microbacteriaceae</taxon>
        <taxon>Microbacterium</taxon>
    </lineage>
</organism>
<comment type="cofactor">
    <cofactor evidence="1">
        <name>heme b</name>
        <dbReference type="ChEBI" id="CHEBI:60344"/>
    </cofactor>
</comment>